<dbReference type="PROSITE" id="PS00211">
    <property type="entry name" value="ABC_TRANSPORTER_1"/>
    <property type="match status" value="1"/>
</dbReference>
<dbReference type="CDD" id="cd03215">
    <property type="entry name" value="ABC_Carb_Monos_II"/>
    <property type="match status" value="1"/>
</dbReference>
<dbReference type="FunFam" id="3.40.50.300:FF:000127">
    <property type="entry name" value="Ribose import ATP-binding protein RbsA"/>
    <property type="match status" value="1"/>
</dbReference>
<dbReference type="EMBL" id="JEMA01000713">
    <property type="protein sequence ID" value="KYF66765.1"/>
    <property type="molecule type" value="Genomic_DNA"/>
</dbReference>
<gene>
    <name evidence="11" type="ORF">BE15_40100</name>
</gene>
<dbReference type="PANTHER" id="PTHR43790">
    <property type="entry name" value="CARBOHYDRATE TRANSPORT ATP-BINDING PROTEIN MG119-RELATED"/>
    <property type="match status" value="1"/>
</dbReference>
<keyword evidence="7 11" id="KW-0067">ATP-binding</keyword>
<evidence type="ECO:0000256" key="9">
    <source>
        <dbReference type="ARBA" id="ARBA00023136"/>
    </source>
</evidence>
<dbReference type="PANTHER" id="PTHR43790:SF3">
    <property type="entry name" value="D-ALLOSE IMPORT ATP-BINDING PROTEIN ALSA-RELATED"/>
    <property type="match status" value="1"/>
</dbReference>
<evidence type="ECO:0000256" key="8">
    <source>
        <dbReference type="ARBA" id="ARBA00022967"/>
    </source>
</evidence>
<dbReference type="Proteomes" id="UP000075260">
    <property type="component" value="Unassembled WGS sequence"/>
</dbReference>
<evidence type="ECO:0000256" key="1">
    <source>
        <dbReference type="ARBA" id="ARBA00004202"/>
    </source>
</evidence>
<keyword evidence="8" id="KW-1278">Translocase</keyword>
<dbReference type="InterPro" id="IPR017871">
    <property type="entry name" value="ABC_transporter-like_CS"/>
</dbReference>
<keyword evidence="3" id="KW-1003">Cell membrane</keyword>
<dbReference type="GO" id="GO:0005886">
    <property type="term" value="C:plasma membrane"/>
    <property type="evidence" value="ECO:0007669"/>
    <property type="project" value="UniProtKB-SubCell"/>
</dbReference>
<dbReference type="OrthoDB" id="9809450at2"/>
<evidence type="ECO:0000256" key="3">
    <source>
        <dbReference type="ARBA" id="ARBA00022475"/>
    </source>
</evidence>
<protein>
    <submittedName>
        <fullName evidence="11">D-ribose transporter ATP-binding protein</fullName>
    </submittedName>
</protein>
<dbReference type="InterPro" id="IPR003593">
    <property type="entry name" value="AAA+_ATPase"/>
</dbReference>
<dbReference type="InterPro" id="IPR027417">
    <property type="entry name" value="P-loop_NTPase"/>
</dbReference>
<proteinExistence type="predicted"/>
<dbReference type="RefSeq" id="WP_061610299.1">
    <property type="nucleotide sequence ID" value="NZ_JEMA01000713.1"/>
</dbReference>
<accession>A0A150QFJ2</accession>
<dbReference type="GO" id="GO:0005524">
    <property type="term" value="F:ATP binding"/>
    <property type="evidence" value="ECO:0007669"/>
    <property type="project" value="UniProtKB-KW"/>
</dbReference>
<evidence type="ECO:0000259" key="10">
    <source>
        <dbReference type="PROSITE" id="PS50893"/>
    </source>
</evidence>
<keyword evidence="4" id="KW-0762">Sugar transport</keyword>
<feature type="domain" description="ABC transporter" evidence="10">
    <location>
        <begin position="14"/>
        <end position="249"/>
    </location>
</feature>
<organism evidence="11 12">
    <name type="scientific">Sorangium cellulosum</name>
    <name type="common">Polyangium cellulosum</name>
    <dbReference type="NCBI Taxonomy" id="56"/>
    <lineage>
        <taxon>Bacteria</taxon>
        <taxon>Pseudomonadati</taxon>
        <taxon>Myxococcota</taxon>
        <taxon>Polyangia</taxon>
        <taxon>Polyangiales</taxon>
        <taxon>Polyangiaceae</taxon>
        <taxon>Sorangium</taxon>
    </lineage>
</organism>
<sequence length="507" mass="54060">MTSSPPDPGVTPLLAARGLTKRFPGVLALRDVHLTLGRGEVLGIVGENGAGKSTLMKILAGVEVPDAGEIALDGRPVALGSVREALSRGIALIHQELNLAENLDIAANIFLGREPRRGGFIDEGRMEREARAIMGRVGLSGSPRALVGGLSLGQRHLVEIAKALSADARVLIMDEPTSCLCPREAEALFQVVRELRAGGIGVVYISHRLGEVEALCDRVLVLRDGENAGELRRDEVSHERIVRLMVGRELSQFYAHVPHPPGEPVLEVSGLRTARHPEHALSFTVRAGEIVGIAGLLGAGRTSLLRALFGVTPAAGGAIRVAGRELTPRTPRDAIAAGIGLVPEDRQQQGIILEMAIRANVSLPSLQRTQRRGVLDRAGERRMSAKIVRELGVRTPNDVQPAQHLSGGNQQKVVIGKWLSMSPRVLLLDEPTRGIDVGAKHEIYQLMERLAASGMATLFVSSDMEEVMGMSDRALVMHEGRIAGELGRAALSEEAILQLATGSGVAA</sequence>
<evidence type="ECO:0000256" key="4">
    <source>
        <dbReference type="ARBA" id="ARBA00022597"/>
    </source>
</evidence>
<keyword evidence="6" id="KW-0547">Nucleotide-binding</keyword>
<dbReference type="AlphaFoldDB" id="A0A150QFJ2"/>
<evidence type="ECO:0000256" key="5">
    <source>
        <dbReference type="ARBA" id="ARBA00022737"/>
    </source>
</evidence>
<dbReference type="InterPro" id="IPR003439">
    <property type="entry name" value="ABC_transporter-like_ATP-bd"/>
</dbReference>
<evidence type="ECO:0000256" key="6">
    <source>
        <dbReference type="ARBA" id="ARBA00022741"/>
    </source>
</evidence>
<reference evidence="11 12" key="1">
    <citation type="submission" date="2014-02" db="EMBL/GenBank/DDBJ databases">
        <title>The small core and large imbalanced accessory genome model reveals a collaborative survival strategy of Sorangium cellulosum strains in nature.</title>
        <authorList>
            <person name="Han K."/>
            <person name="Peng R."/>
            <person name="Blom J."/>
            <person name="Li Y.-Z."/>
        </authorList>
    </citation>
    <scope>NUCLEOTIDE SEQUENCE [LARGE SCALE GENOMIC DNA]</scope>
    <source>
        <strain evidence="11 12">So0008-312</strain>
    </source>
</reference>
<evidence type="ECO:0000256" key="2">
    <source>
        <dbReference type="ARBA" id="ARBA00022448"/>
    </source>
</evidence>
<keyword evidence="5" id="KW-0677">Repeat</keyword>
<evidence type="ECO:0000313" key="11">
    <source>
        <dbReference type="EMBL" id="KYF66765.1"/>
    </source>
</evidence>
<dbReference type="Pfam" id="PF00005">
    <property type="entry name" value="ABC_tran"/>
    <property type="match status" value="2"/>
</dbReference>
<evidence type="ECO:0000313" key="12">
    <source>
        <dbReference type="Proteomes" id="UP000075260"/>
    </source>
</evidence>
<dbReference type="SMART" id="SM00382">
    <property type="entry name" value="AAA"/>
    <property type="match status" value="2"/>
</dbReference>
<dbReference type="Gene3D" id="3.40.50.300">
    <property type="entry name" value="P-loop containing nucleotide triphosphate hydrolases"/>
    <property type="match status" value="2"/>
</dbReference>
<comment type="subcellular location">
    <subcellularLocation>
        <location evidence="1">Cell membrane</location>
        <topology evidence="1">Peripheral membrane protein</topology>
    </subcellularLocation>
</comment>
<dbReference type="SUPFAM" id="SSF52540">
    <property type="entry name" value="P-loop containing nucleoside triphosphate hydrolases"/>
    <property type="match status" value="2"/>
</dbReference>
<dbReference type="GO" id="GO:0016887">
    <property type="term" value="F:ATP hydrolysis activity"/>
    <property type="evidence" value="ECO:0007669"/>
    <property type="project" value="InterPro"/>
</dbReference>
<dbReference type="InterPro" id="IPR050107">
    <property type="entry name" value="ABC_carbohydrate_import_ATPase"/>
</dbReference>
<dbReference type="CDD" id="cd03216">
    <property type="entry name" value="ABC_Carb_Monos_I"/>
    <property type="match status" value="1"/>
</dbReference>
<feature type="domain" description="ABC transporter" evidence="10">
    <location>
        <begin position="263"/>
        <end position="504"/>
    </location>
</feature>
<evidence type="ECO:0000256" key="7">
    <source>
        <dbReference type="ARBA" id="ARBA00022840"/>
    </source>
</evidence>
<dbReference type="PROSITE" id="PS50893">
    <property type="entry name" value="ABC_TRANSPORTER_2"/>
    <property type="match status" value="2"/>
</dbReference>
<keyword evidence="2" id="KW-0813">Transport</keyword>
<keyword evidence="9" id="KW-0472">Membrane</keyword>
<comment type="caution">
    <text evidence="11">The sequence shown here is derived from an EMBL/GenBank/DDBJ whole genome shotgun (WGS) entry which is preliminary data.</text>
</comment>
<name>A0A150QFJ2_SORCE</name>